<feature type="non-terminal residue" evidence="3">
    <location>
        <position position="1454"/>
    </location>
</feature>
<dbReference type="Proteomes" id="UP000258309">
    <property type="component" value="Unassembled WGS sequence"/>
</dbReference>
<feature type="non-terminal residue" evidence="3">
    <location>
        <position position="1"/>
    </location>
</feature>
<proteinExistence type="predicted"/>
<reference evidence="3 4" key="1">
    <citation type="submission" date="2018-05" db="EMBL/GenBank/DDBJ databases">
        <title>Draft genome sequence of Scytalidium lignicola DSM 105466, a ubiquitous saprotrophic fungus.</title>
        <authorList>
            <person name="Buettner E."/>
            <person name="Gebauer A.M."/>
            <person name="Hofrichter M."/>
            <person name="Liers C."/>
            <person name="Kellner H."/>
        </authorList>
    </citation>
    <scope>NUCLEOTIDE SEQUENCE [LARGE SCALE GENOMIC DNA]</scope>
    <source>
        <strain evidence="3 4">DSM 105466</strain>
    </source>
</reference>
<feature type="region of interest" description="Disordered" evidence="1">
    <location>
        <begin position="618"/>
        <end position="637"/>
    </location>
</feature>
<gene>
    <name evidence="3" type="ORF">B7463_g11813</name>
</gene>
<feature type="compositionally biased region" description="Polar residues" evidence="1">
    <location>
        <begin position="1"/>
        <end position="11"/>
    </location>
</feature>
<feature type="compositionally biased region" description="Polar residues" evidence="1">
    <location>
        <begin position="568"/>
        <end position="605"/>
    </location>
</feature>
<protein>
    <submittedName>
        <fullName evidence="3">Uncharacterized protein</fullName>
    </submittedName>
</protein>
<feature type="compositionally biased region" description="Basic and acidic residues" evidence="1">
    <location>
        <begin position="13"/>
        <end position="31"/>
    </location>
</feature>
<feature type="compositionally biased region" description="Acidic residues" evidence="1">
    <location>
        <begin position="32"/>
        <end position="46"/>
    </location>
</feature>
<feature type="region of interest" description="Disordered" evidence="1">
    <location>
        <begin position="236"/>
        <end position="264"/>
    </location>
</feature>
<dbReference type="STRING" id="5539.A0A3E2GTV3"/>
<keyword evidence="2" id="KW-0812">Transmembrane</keyword>
<feature type="compositionally biased region" description="Basic residues" evidence="1">
    <location>
        <begin position="78"/>
        <end position="90"/>
    </location>
</feature>
<evidence type="ECO:0000313" key="3">
    <source>
        <dbReference type="EMBL" id="RFU24520.1"/>
    </source>
</evidence>
<feature type="compositionally biased region" description="Basic and acidic residues" evidence="1">
    <location>
        <begin position="553"/>
        <end position="562"/>
    </location>
</feature>
<feature type="region of interest" description="Disordered" evidence="1">
    <location>
        <begin position="492"/>
        <end position="525"/>
    </location>
</feature>
<feature type="compositionally biased region" description="Basic and acidic residues" evidence="1">
    <location>
        <begin position="1257"/>
        <end position="1270"/>
    </location>
</feature>
<keyword evidence="2" id="KW-1133">Transmembrane helix</keyword>
<dbReference type="OrthoDB" id="10259622at2759"/>
<comment type="caution">
    <text evidence="3">The sequence shown here is derived from an EMBL/GenBank/DDBJ whole genome shotgun (WGS) entry which is preliminary data.</text>
</comment>
<organism evidence="3 4">
    <name type="scientific">Scytalidium lignicola</name>
    <name type="common">Hyphomycete</name>
    <dbReference type="NCBI Taxonomy" id="5539"/>
    <lineage>
        <taxon>Eukaryota</taxon>
        <taxon>Fungi</taxon>
        <taxon>Dikarya</taxon>
        <taxon>Ascomycota</taxon>
        <taxon>Pezizomycotina</taxon>
        <taxon>Leotiomycetes</taxon>
        <taxon>Leotiomycetes incertae sedis</taxon>
        <taxon>Scytalidium</taxon>
    </lineage>
</organism>
<keyword evidence="2" id="KW-0472">Membrane</keyword>
<feature type="region of interest" description="Disordered" evidence="1">
    <location>
        <begin position="539"/>
        <end position="610"/>
    </location>
</feature>
<evidence type="ECO:0000313" key="4">
    <source>
        <dbReference type="Proteomes" id="UP000258309"/>
    </source>
</evidence>
<feature type="compositionally biased region" description="Polar residues" evidence="1">
    <location>
        <begin position="1301"/>
        <end position="1322"/>
    </location>
</feature>
<feature type="transmembrane region" description="Helical" evidence="2">
    <location>
        <begin position="770"/>
        <end position="792"/>
    </location>
</feature>
<feature type="region of interest" description="Disordered" evidence="1">
    <location>
        <begin position="699"/>
        <end position="730"/>
    </location>
</feature>
<sequence length="1454" mass="160342">MPPSTTKAEQTIDSDRPISKQDDNPFDKMFDGEEDSDDEWWNDDEDKTSSEPSEAPATARITQWPRVLDPGTIEGNHKHVSRMSTRRVKKGYSVVKPTRDKSRGRQKKQNAKAGIKLVTNFTKSQGLTPDQLPRQEEMPRVHPRGQFVDLATLQALDEGSKKMHVGFWKSKSKTEAGISSKVSVPQNVEPSPLKLDPITADRHGQNLSPLNVVSSLSPNDRAIPIGICLESANLSQHTTSPKSAGSEQSKISPILPSHWSTTNDSPETPTIIITPAQEQSTWSPFDDIKAPSRPRPRATSSFYSQAPAEDVFRSNYIPPLPKLPSSTLEDDEHKAVALKSCFSPDSDDGTTFDYDNNYYDERMPRPRVVSGCTVFEEDESPILVRSGRATSISLGSKAARHASISTVGTRRQSKGWWNYITTPFNLTRSNTINDAEISTQQTPALPSLATAAAKAKESEWVRQWEKGFSPITPETTTTTIASDAWWSPISPKNYGNQVQSPAETRAVEPNGHQVQESSGTLPFFLPSGDLGDAVLENSPVARSAHSSSPQETVRPDHLETSPERFGAMNNNGSVNRDTQNNNPFVQPTLSDLNPSSTQAQLSRTPAFQPIRSNALRVPPQSNLASSEVSPPPYSPPKAHMPRYRAVFPPDHPLNVQYPASPGPISPGMQQALAPPGAIQMSEVPEVESVTPAVASTRRPINLNSGYPELPTRENRSAAKKAQKAELKRRRHEKEDVLARRAGGWWRGRGCIPERGCYGRMGAEGRKRRRWYLGLTFAFLLIITLVLVLVMKLHRKTNNFQQSQWLNLTGFPPIFTGLSTIAAPVNIQSVTACAVPSTVWSCALPKELQSSVAPNQPNQPNFLLYIQWDNSSSANATFENIIGNKNLPSRSLVGNTVSARQFIRHMAVKARQAITFTPSPAPPSLAEEEFLGNTTDGIVSDQKAGEATPFYISFLSTTNSSLSVPKREVLERQPASNDSNSFPNVTDLIPPPSINPDGTAAPANLLPFPSQQPIRLYDRGLLTEHYGFYTYFDRSIFLKTNAALNNNAAGDGVVPDDENGGCSESEAVARCTWAQTRFLVQMWTRMNTTARLLNGTTSTGSSNAKLVKKQSTPITFIQPGTFPYPITITIDRHGGDASLKSIYCYGMNDREEIVPNTGTFRLENRAAGGSLINPAPSLFTNSSDPALGGFDGGDGFATGPTLYTQVLTTATTLRKRRRDDASSIGLQMKLSGLPLPRHATLSGGGGGDTCFSSIDGTEEQRDHQFSPESRRHIIPKPRRLQHDSKRQRVEIGSSDLIEQQHHNNANAPRNTTEYPYQQQTSENAPAKPTMDLRPCHICYRKPTIRADLDSFAYCERCEKRTCYICIRECERYMGYELVREEDEHMLPPPPPSFSFTGEESGDLVGALGNLEESMRRKLEHRRMVCSRCCVERGPEGEVWCLGCLRSEEVKGWDGS</sequence>
<feature type="compositionally biased region" description="Polar residues" evidence="1">
    <location>
        <begin position="236"/>
        <end position="251"/>
    </location>
</feature>
<feature type="compositionally biased region" description="Polar residues" evidence="1">
    <location>
        <begin position="493"/>
        <end position="502"/>
    </location>
</feature>
<feature type="transmembrane region" description="Helical" evidence="2">
    <location>
        <begin position="804"/>
        <end position="826"/>
    </location>
</feature>
<feature type="region of interest" description="Disordered" evidence="1">
    <location>
        <begin position="1233"/>
        <end position="1326"/>
    </location>
</feature>
<feature type="region of interest" description="Disordered" evidence="1">
    <location>
        <begin position="1"/>
        <end position="111"/>
    </location>
</feature>
<dbReference type="EMBL" id="NCSJ02000435">
    <property type="protein sequence ID" value="RFU24520.1"/>
    <property type="molecule type" value="Genomic_DNA"/>
</dbReference>
<evidence type="ECO:0000256" key="1">
    <source>
        <dbReference type="SAM" id="MobiDB-lite"/>
    </source>
</evidence>
<feature type="compositionally biased region" description="Basic residues" evidence="1">
    <location>
        <begin position="717"/>
        <end position="730"/>
    </location>
</feature>
<accession>A0A3E2GTV3</accession>
<keyword evidence="4" id="KW-1185">Reference proteome</keyword>
<feature type="compositionally biased region" description="Basic and acidic residues" evidence="1">
    <location>
        <begin position="1279"/>
        <end position="1288"/>
    </location>
</feature>
<name>A0A3E2GTV3_SCYLI</name>
<dbReference type="OMA" id="SPWDRRI"/>
<evidence type="ECO:0000256" key="2">
    <source>
        <dbReference type="SAM" id="Phobius"/>
    </source>
</evidence>